<sequence length="300" mass="35458">MLKKFNKVLDELCYDYDEILERQKIKQEWVDQLREMSKISKFVPKILDDKQLAIFVNGCNSNTEKSSKWIHMNYKLRSTTPEFFANRRFDAPDVIDALDTQCFAVFPSTPNNHFVFYHCLTNYNPRKFNFDHAVKVFMMMGEAMLAKEGPRDGAIFIYDLKGSSFSHVFRPTIHSIRKGIDYLQSANPIFIKSIHVLNSFWIMELIFAIIKPFVRKDFYDIIHLHPPGASLDKIFENDVPKSHMPCDLGGDLPPKIEYYDKTRKLIENFTDYFEIDDENTNLKLDQYVDSEEYKYRDKYL</sequence>
<dbReference type="InterPro" id="IPR036273">
    <property type="entry name" value="CRAL/TRIO_N_dom_sf"/>
</dbReference>
<name>A0A9N9RYN4_9DIPT</name>
<dbReference type="SUPFAM" id="SSF46938">
    <property type="entry name" value="CRAL/TRIO N-terminal domain"/>
    <property type="match status" value="1"/>
</dbReference>
<keyword evidence="3" id="KW-1185">Reference proteome</keyword>
<dbReference type="Gene3D" id="3.40.525.10">
    <property type="entry name" value="CRAL-TRIO lipid binding domain"/>
    <property type="match status" value="1"/>
</dbReference>
<accession>A0A9N9RYN4</accession>
<dbReference type="SMART" id="SM00516">
    <property type="entry name" value="SEC14"/>
    <property type="match status" value="1"/>
</dbReference>
<dbReference type="OrthoDB" id="6432525at2759"/>
<protein>
    <recommendedName>
        <fullName evidence="1">CRAL-TRIO domain-containing protein</fullName>
    </recommendedName>
</protein>
<dbReference type="Pfam" id="PF00650">
    <property type="entry name" value="CRAL_TRIO"/>
    <property type="match status" value="1"/>
</dbReference>
<organism evidence="2 3">
    <name type="scientific">Chironomus riparius</name>
    <dbReference type="NCBI Taxonomy" id="315576"/>
    <lineage>
        <taxon>Eukaryota</taxon>
        <taxon>Metazoa</taxon>
        <taxon>Ecdysozoa</taxon>
        <taxon>Arthropoda</taxon>
        <taxon>Hexapoda</taxon>
        <taxon>Insecta</taxon>
        <taxon>Pterygota</taxon>
        <taxon>Neoptera</taxon>
        <taxon>Endopterygota</taxon>
        <taxon>Diptera</taxon>
        <taxon>Nematocera</taxon>
        <taxon>Chironomoidea</taxon>
        <taxon>Chironomidae</taxon>
        <taxon>Chironominae</taxon>
        <taxon>Chironomus</taxon>
    </lineage>
</organism>
<dbReference type="InterPro" id="IPR036865">
    <property type="entry name" value="CRAL-TRIO_dom_sf"/>
</dbReference>
<dbReference type="SUPFAM" id="SSF52087">
    <property type="entry name" value="CRAL/TRIO domain"/>
    <property type="match status" value="1"/>
</dbReference>
<dbReference type="GO" id="GO:1902936">
    <property type="term" value="F:phosphatidylinositol bisphosphate binding"/>
    <property type="evidence" value="ECO:0007669"/>
    <property type="project" value="TreeGrafter"/>
</dbReference>
<dbReference type="EMBL" id="OU895878">
    <property type="protein sequence ID" value="CAG9805872.1"/>
    <property type="molecule type" value="Genomic_DNA"/>
</dbReference>
<evidence type="ECO:0000313" key="3">
    <source>
        <dbReference type="Proteomes" id="UP001153620"/>
    </source>
</evidence>
<dbReference type="GO" id="GO:0016020">
    <property type="term" value="C:membrane"/>
    <property type="evidence" value="ECO:0007669"/>
    <property type="project" value="TreeGrafter"/>
</dbReference>
<evidence type="ECO:0000313" key="2">
    <source>
        <dbReference type="EMBL" id="CAG9805872.1"/>
    </source>
</evidence>
<proteinExistence type="predicted"/>
<gene>
    <name evidence="2" type="ORF">CHIRRI_LOCUS8739</name>
</gene>
<dbReference type="AlphaFoldDB" id="A0A9N9RYN4"/>
<dbReference type="CDD" id="cd00170">
    <property type="entry name" value="SEC14"/>
    <property type="match status" value="1"/>
</dbReference>
<reference evidence="2" key="1">
    <citation type="submission" date="2022-01" db="EMBL/GenBank/DDBJ databases">
        <authorList>
            <person name="King R."/>
        </authorList>
    </citation>
    <scope>NUCLEOTIDE SEQUENCE</scope>
</reference>
<feature type="domain" description="CRAL-TRIO" evidence="1">
    <location>
        <begin position="91"/>
        <end position="256"/>
    </location>
</feature>
<dbReference type="InterPro" id="IPR001251">
    <property type="entry name" value="CRAL-TRIO_dom"/>
</dbReference>
<dbReference type="Proteomes" id="UP001153620">
    <property type="component" value="Chromosome 2"/>
</dbReference>
<dbReference type="PROSITE" id="PS50191">
    <property type="entry name" value="CRAL_TRIO"/>
    <property type="match status" value="1"/>
</dbReference>
<dbReference type="PANTHER" id="PTHR10174:SF130">
    <property type="entry name" value="ALPHA-TOCOPHEROL TRANSFER PROTEIN-LIKE"/>
    <property type="match status" value="1"/>
</dbReference>
<reference evidence="2" key="2">
    <citation type="submission" date="2022-10" db="EMBL/GenBank/DDBJ databases">
        <authorList>
            <consortium name="ENA_rothamsted_submissions"/>
            <consortium name="culmorum"/>
            <person name="King R."/>
        </authorList>
    </citation>
    <scope>NUCLEOTIDE SEQUENCE</scope>
</reference>
<evidence type="ECO:0000259" key="1">
    <source>
        <dbReference type="PROSITE" id="PS50191"/>
    </source>
</evidence>
<dbReference type="PANTHER" id="PTHR10174">
    <property type="entry name" value="ALPHA-TOCOPHEROL TRANSFER PROTEIN-RELATED"/>
    <property type="match status" value="1"/>
</dbReference>